<dbReference type="Gene3D" id="3.90.1150.10">
    <property type="entry name" value="Aspartate Aminotransferase, domain 1"/>
    <property type="match status" value="1"/>
</dbReference>
<evidence type="ECO:0000256" key="6">
    <source>
        <dbReference type="RuleBase" id="RU362118"/>
    </source>
</evidence>
<evidence type="ECO:0000256" key="5">
    <source>
        <dbReference type="PIRSR" id="PIRSR001434-2"/>
    </source>
</evidence>
<sequence length="431" mass="47294">MTNSWNKSTICVRGGYVPKNGESSVMPLYQNTTYKYDTADSLAAVFDLEEEGHSYTRVSNPTIAALEQKLTSLEGGVGAVATASGLAAIMLAVLNICSSGDNLLCSSTVYGGTYNLFSVRMKEFGIEVIFVNPDSTVEEIVNLANDKTKLIYAESIGNPAINVLNFKVFSRAAKQLQIPLVVDNTLASPYLCHAFEHGANIIVHSTTKYIEGHANSIGGIIIDGGNFDWPKNKFPQLVEPDLSYHGISYIQKFGKLAYITKVRTQLLRDYGCCMSPFNAYMTNIGLETLHLRMKQHSENALIIAKWLSGHKCIDWVSYPGLCSDENYIRAQKYLPKGSSGIITFGIRGGIKAAKQFITNVKLVMHVTHLADVRSCVTHPASTTHRQLNETQQRLAGITPELIRLSIGIEDVADIIGDLKQALSKINNMSMD</sequence>
<dbReference type="SUPFAM" id="SSF53383">
    <property type="entry name" value="PLP-dependent transferases"/>
    <property type="match status" value="1"/>
</dbReference>
<evidence type="ECO:0000256" key="2">
    <source>
        <dbReference type="ARBA" id="ARBA00009077"/>
    </source>
</evidence>
<evidence type="ECO:0000313" key="7">
    <source>
        <dbReference type="EMBL" id="OTW53312.1"/>
    </source>
</evidence>
<dbReference type="InterPro" id="IPR000277">
    <property type="entry name" value="Cys/Met-Metab_PyrdxlP-dep_enz"/>
</dbReference>
<evidence type="ECO:0000256" key="4">
    <source>
        <dbReference type="ARBA" id="ARBA00022898"/>
    </source>
</evidence>
<keyword evidence="4 5" id="KW-0663">Pyridoxal phosphate</keyword>
<dbReference type="GO" id="GO:0071269">
    <property type="term" value="P:L-homocysteine biosynthetic process"/>
    <property type="evidence" value="ECO:0007669"/>
    <property type="project" value="TreeGrafter"/>
</dbReference>
<dbReference type="AlphaFoldDB" id="A0A242WCT3"/>
<dbReference type="GO" id="GO:0006535">
    <property type="term" value="P:cysteine biosynthetic process from serine"/>
    <property type="evidence" value="ECO:0007669"/>
    <property type="project" value="TreeGrafter"/>
</dbReference>
<dbReference type="GO" id="GO:0019346">
    <property type="term" value="P:transsulfuration"/>
    <property type="evidence" value="ECO:0007669"/>
    <property type="project" value="InterPro"/>
</dbReference>
<dbReference type="GO" id="GO:0004124">
    <property type="term" value="F:cysteine synthase activity"/>
    <property type="evidence" value="ECO:0007669"/>
    <property type="project" value="TreeGrafter"/>
</dbReference>
<dbReference type="Gene3D" id="3.40.640.10">
    <property type="entry name" value="Type I PLP-dependent aspartate aminotransferase-like (Major domain)"/>
    <property type="match status" value="1"/>
</dbReference>
<dbReference type="Pfam" id="PF01053">
    <property type="entry name" value="Cys_Met_Meta_PP"/>
    <property type="match status" value="1"/>
</dbReference>
<dbReference type="InterPro" id="IPR015421">
    <property type="entry name" value="PyrdxlP-dep_Trfase_major"/>
</dbReference>
<dbReference type="GO" id="GO:0030170">
    <property type="term" value="F:pyridoxal phosphate binding"/>
    <property type="evidence" value="ECO:0007669"/>
    <property type="project" value="InterPro"/>
</dbReference>
<dbReference type="PANTHER" id="PTHR43797:SF3">
    <property type="entry name" value="O-ACETYLHOMOSERINE SULFHYDRYLASE"/>
    <property type="match status" value="1"/>
</dbReference>
<protein>
    <submittedName>
        <fullName evidence="7">O-acetylhomoserine aminocarboxypropyltransferase</fullName>
    </submittedName>
</protein>
<dbReference type="InterPro" id="IPR015424">
    <property type="entry name" value="PyrdxlP-dep_Trfase"/>
</dbReference>
<dbReference type="InterPro" id="IPR006235">
    <property type="entry name" value="OAc-hSer/O-AcSer_sulfhydrylase"/>
</dbReference>
<dbReference type="RefSeq" id="WP_086401200.1">
    <property type="nucleotide sequence ID" value="NZ_NFCF01000049.1"/>
</dbReference>
<comment type="caution">
    <text evidence="7">The sequence shown here is derived from an EMBL/GenBank/DDBJ whole genome shotgun (WGS) entry which is preliminary data.</text>
</comment>
<dbReference type="EMBL" id="NFCF01000049">
    <property type="protein sequence ID" value="OTW53312.1"/>
    <property type="molecule type" value="Genomic_DNA"/>
</dbReference>
<dbReference type="InterPro" id="IPR015422">
    <property type="entry name" value="PyrdxlP-dep_Trfase_small"/>
</dbReference>
<dbReference type="Proteomes" id="UP000195152">
    <property type="component" value="Unassembled WGS sequence"/>
</dbReference>
<name>A0A242WCT3_BACTU</name>
<proteinExistence type="inferred from homology"/>
<evidence type="ECO:0000313" key="8">
    <source>
        <dbReference type="Proteomes" id="UP000195152"/>
    </source>
</evidence>
<comment type="similarity">
    <text evidence="2 6">Belongs to the trans-sulfuration enzymes family.</text>
</comment>
<organism evidence="7 8">
    <name type="scientific">Bacillus thuringiensis serovar mexicanensis</name>
    <dbReference type="NCBI Taxonomy" id="180868"/>
    <lineage>
        <taxon>Bacteria</taxon>
        <taxon>Bacillati</taxon>
        <taxon>Bacillota</taxon>
        <taxon>Bacilli</taxon>
        <taxon>Bacillales</taxon>
        <taxon>Bacillaceae</taxon>
        <taxon>Bacillus</taxon>
        <taxon>Bacillus cereus group</taxon>
    </lineage>
</organism>
<evidence type="ECO:0000256" key="3">
    <source>
        <dbReference type="ARBA" id="ARBA00022679"/>
    </source>
</evidence>
<dbReference type="PANTHER" id="PTHR43797">
    <property type="entry name" value="HOMOCYSTEINE/CYSTEINE SYNTHASE"/>
    <property type="match status" value="1"/>
</dbReference>
<reference evidence="7 8" key="1">
    <citation type="submission" date="2016-10" db="EMBL/GenBank/DDBJ databases">
        <title>Comparative genomics of Bacillus thuringiensis reveals a path to pathogens against multiple invertebrate hosts.</title>
        <authorList>
            <person name="Zheng J."/>
            <person name="Gao Q."/>
            <person name="Liu H."/>
            <person name="Peng D."/>
            <person name="Ruan L."/>
            <person name="Sun M."/>
        </authorList>
    </citation>
    <scope>NUCLEOTIDE SEQUENCE [LARGE SCALE GENOMIC DNA]</scope>
    <source>
        <strain evidence="7">BGSC 4AC1</strain>
    </source>
</reference>
<dbReference type="GO" id="GO:0005737">
    <property type="term" value="C:cytoplasm"/>
    <property type="evidence" value="ECO:0007669"/>
    <property type="project" value="TreeGrafter"/>
</dbReference>
<dbReference type="NCBIfam" id="TIGR01326">
    <property type="entry name" value="OAH_OAS_sulfhy"/>
    <property type="match status" value="1"/>
</dbReference>
<keyword evidence="3 7" id="KW-0808">Transferase</keyword>
<dbReference type="FunFam" id="3.40.640.10:FF:000035">
    <property type="entry name" value="O-succinylhomoserine sulfhydrylase"/>
    <property type="match status" value="1"/>
</dbReference>
<dbReference type="PIRSF" id="PIRSF001434">
    <property type="entry name" value="CGS"/>
    <property type="match status" value="1"/>
</dbReference>
<dbReference type="NCBIfam" id="NF005215">
    <property type="entry name" value="PRK06702.1"/>
    <property type="match status" value="1"/>
</dbReference>
<feature type="modified residue" description="N6-(pyridoxal phosphate)lysine" evidence="5">
    <location>
        <position position="208"/>
    </location>
</feature>
<dbReference type="CDD" id="cd00614">
    <property type="entry name" value="CGS_like"/>
    <property type="match status" value="1"/>
</dbReference>
<accession>A0A242WCT3</accession>
<dbReference type="GO" id="GO:0003961">
    <property type="term" value="F:O-acetylhomoserine aminocarboxypropyltransferase activity"/>
    <property type="evidence" value="ECO:0007669"/>
    <property type="project" value="TreeGrafter"/>
</dbReference>
<comment type="cofactor">
    <cofactor evidence="1 6">
        <name>pyridoxal 5'-phosphate</name>
        <dbReference type="ChEBI" id="CHEBI:597326"/>
    </cofactor>
</comment>
<gene>
    <name evidence="7" type="ORF">BK699_05390</name>
</gene>
<evidence type="ECO:0000256" key="1">
    <source>
        <dbReference type="ARBA" id="ARBA00001933"/>
    </source>
</evidence>